<feature type="compositionally biased region" description="Pro residues" evidence="1">
    <location>
        <begin position="485"/>
        <end position="497"/>
    </location>
</feature>
<feature type="compositionally biased region" description="Low complexity" evidence="1">
    <location>
        <begin position="474"/>
        <end position="484"/>
    </location>
</feature>
<keyword evidence="3" id="KW-1185">Reference proteome</keyword>
<protein>
    <submittedName>
        <fullName evidence="2">Uncharacterized protein</fullName>
    </submittedName>
</protein>
<evidence type="ECO:0000313" key="2">
    <source>
        <dbReference type="EMBL" id="GAP82696.2"/>
    </source>
</evidence>
<feature type="region of interest" description="Disordered" evidence="1">
    <location>
        <begin position="202"/>
        <end position="292"/>
    </location>
</feature>
<dbReference type="OrthoDB" id="4775316at2759"/>
<dbReference type="EMBL" id="DF977446">
    <property type="protein sequence ID" value="GAP82696.2"/>
    <property type="molecule type" value="Genomic_DNA"/>
</dbReference>
<feature type="region of interest" description="Disordered" evidence="1">
    <location>
        <begin position="91"/>
        <end position="181"/>
    </location>
</feature>
<accession>A0A1S7UK42</accession>
<dbReference type="AlphaFoldDB" id="A0A1S7UK42"/>
<evidence type="ECO:0000313" key="3">
    <source>
        <dbReference type="Proteomes" id="UP000054516"/>
    </source>
</evidence>
<gene>
    <name evidence="2" type="ORF">SAMD00023353_0102300</name>
</gene>
<feature type="compositionally biased region" description="Low complexity" evidence="1">
    <location>
        <begin position="227"/>
        <end position="239"/>
    </location>
</feature>
<feature type="compositionally biased region" description="Basic and acidic residues" evidence="1">
    <location>
        <begin position="243"/>
        <end position="292"/>
    </location>
</feature>
<evidence type="ECO:0000256" key="1">
    <source>
        <dbReference type="SAM" id="MobiDB-lite"/>
    </source>
</evidence>
<feature type="compositionally biased region" description="Polar residues" evidence="1">
    <location>
        <begin position="98"/>
        <end position="115"/>
    </location>
</feature>
<dbReference type="Proteomes" id="UP000054516">
    <property type="component" value="Unassembled WGS sequence"/>
</dbReference>
<organism evidence="2">
    <name type="scientific">Rosellinia necatrix</name>
    <name type="common">White root-rot fungus</name>
    <dbReference type="NCBI Taxonomy" id="77044"/>
    <lineage>
        <taxon>Eukaryota</taxon>
        <taxon>Fungi</taxon>
        <taxon>Dikarya</taxon>
        <taxon>Ascomycota</taxon>
        <taxon>Pezizomycotina</taxon>
        <taxon>Sordariomycetes</taxon>
        <taxon>Xylariomycetidae</taxon>
        <taxon>Xylariales</taxon>
        <taxon>Xylariaceae</taxon>
        <taxon>Rosellinia</taxon>
    </lineage>
</organism>
<feature type="region of interest" description="Disordered" evidence="1">
    <location>
        <begin position="472"/>
        <end position="497"/>
    </location>
</feature>
<proteinExistence type="predicted"/>
<feature type="region of interest" description="Disordered" evidence="1">
    <location>
        <begin position="23"/>
        <end position="70"/>
    </location>
</feature>
<feature type="compositionally biased region" description="Basic and acidic residues" evidence="1">
    <location>
        <begin position="60"/>
        <end position="70"/>
    </location>
</feature>
<name>A0A1S7UK42_ROSNE</name>
<reference evidence="2" key="1">
    <citation type="submission" date="2016-03" db="EMBL/GenBank/DDBJ databases">
        <title>Draft genome sequence of Rosellinia necatrix.</title>
        <authorList>
            <person name="Kanematsu S."/>
        </authorList>
    </citation>
    <scope>NUCLEOTIDE SEQUENCE [LARGE SCALE GENOMIC DNA]</scope>
    <source>
        <strain evidence="2">W97</strain>
    </source>
</reference>
<sequence length="497" mass="53545">MDHSLDGQQPSCEQLCVEAAALSGQLDGDPGPRRASNLQAQKPSSACEWQGDAPDPELDDLAHPQEDERPLSRLAEACDWVGDEIEEIQDDIDRACQLGSQSRRPNQHASPSASDKNPGKHAPEPSSEPTIGDEKGPRRTKARAGDIANSGNASSRERRAANESPANGKTHSPWVDALDQMPSPAAMLGKVKMDIKQTLEAASNILTPSGHKEAQSPDPAVAGNARSSSLAPVSAAAPPDFGKSGERSGAGKKESREARRQARLEKKIERRQKRKEDKERQQKEKEWKKISKKGGEIAGQLLQGLRPAHDSTVPYDPRCGICAKSAASVTSNTKRDPKCTTCTKIAERESTKQYVKSSKINLAGLPSPEDFLASINTFIHKEIKKVENIDEDLVQHMALHVRGLAVNGGEADLVGHECNTKGQPGHVGCHGLDGNGDSPTTTEAGQITSELNRNSDLSAISTLSEVDWWAQAVSSRESPQSPYRSSPPPRAITPFPR</sequence>